<accession>A0A0A9D224</accession>
<sequence>MCITWEYRSMFINFSTFTDPGLETLPTSFLPKSTSIMCSAHCFSSLNNCCSCISSSFSVFPLRVVPASGRLIIFPFLTLVRISGLDATRTQPLACTYAMYGLGFTIRKAR</sequence>
<dbReference type="EMBL" id="GBRH01220088">
    <property type="protein sequence ID" value="JAD77807.1"/>
    <property type="molecule type" value="Transcribed_RNA"/>
</dbReference>
<dbReference type="AlphaFoldDB" id="A0A0A9D224"/>
<protein>
    <submittedName>
        <fullName evidence="1">Pco121713</fullName>
    </submittedName>
</protein>
<organism evidence="1">
    <name type="scientific">Arundo donax</name>
    <name type="common">Giant reed</name>
    <name type="synonym">Donax arundinaceus</name>
    <dbReference type="NCBI Taxonomy" id="35708"/>
    <lineage>
        <taxon>Eukaryota</taxon>
        <taxon>Viridiplantae</taxon>
        <taxon>Streptophyta</taxon>
        <taxon>Embryophyta</taxon>
        <taxon>Tracheophyta</taxon>
        <taxon>Spermatophyta</taxon>
        <taxon>Magnoliopsida</taxon>
        <taxon>Liliopsida</taxon>
        <taxon>Poales</taxon>
        <taxon>Poaceae</taxon>
        <taxon>PACMAD clade</taxon>
        <taxon>Arundinoideae</taxon>
        <taxon>Arundineae</taxon>
        <taxon>Arundo</taxon>
    </lineage>
</organism>
<name>A0A0A9D224_ARUDO</name>
<proteinExistence type="predicted"/>
<reference evidence="1" key="1">
    <citation type="submission" date="2014-09" db="EMBL/GenBank/DDBJ databases">
        <authorList>
            <person name="Magalhaes I.L.F."/>
            <person name="Oliveira U."/>
            <person name="Santos F.R."/>
            <person name="Vidigal T.H.D.A."/>
            <person name="Brescovit A.D."/>
            <person name="Santos A.J."/>
        </authorList>
    </citation>
    <scope>NUCLEOTIDE SEQUENCE</scope>
    <source>
        <tissue evidence="1">Shoot tissue taken approximately 20 cm above the soil surface</tissue>
    </source>
</reference>
<reference evidence="1" key="2">
    <citation type="journal article" date="2015" name="Data Brief">
        <title>Shoot transcriptome of the giant reed, Arundo donax.</title>
        <authorList>
            <person name="Barrero R.A."/>
            <person name="Guerrero F.D."/>
            <person name="Moolhuijzen P."/>
            <person name="Goolsby J.A."/>
            <person name="Tidwell J."/>
            <person name="Bellgard S.E."/>
            <person name="Bellgard M.I."/>
        </authorList>
    </citation>
    <scope>NUCLEOTIDE SEQUENCE</scope>
    <source>
        <tissue evidence="1">Shoot tissue taken approximately 20 cm above the soil surface</tissue>
    </source>
</reference>
<evidence type="ECO:0000313" key="1">
    <source>
        <dbReference type="EMBL" id="JAD77807.1"/>
    </source>
</evidence>